<dbReference type="Gene3D" id="1.10.10.10">
    <property type="entry name" value="Winged helix-like DNA-binding domain superfamily/Winged helix DNA-binding domain"/>
    <property type="match status" value="1"/>
</dbReference>
<evidence type="ECO:0000313" key="12">
    <source>
        <dbReference type="EMBL" id="CAK9100090.1"/>
    </source>
</evidence>
<dbReference type="Pfam" id="PF00931">
    <property type="entry name" value="NB-ARC"/>
    <property type="match status" value="1"/>
</dbReference>
<dbReference type="PRINTS" id="PR00364">
    <property type="entry name" value="DISEASERSIST"/>
</dbReference>
<dbReference type="Pfam" id="PF01634">
    <property type="entry name" value="HisG"/>
    <property type="match status" value="1"/>
</dbReference>
<dbReference type="InterPro" id="IPR015867">
    <property type="entry name" value="N-reg_PII/ATP_PRibTrfase_C"/>
</dbReference>
<dbReference type="InterPro" id="IPR013820">
    <property type="entry name" value="ATP_PRibTrfase_cat"/>
</dbReference>
<keyword evidence="4" id="KW-0028">Amino-acid biosynthesis</keyword>
<evidence type="ECO:0000256" key="3">
    <source>
        <dbReference type="ARBA" id="ARBA00011946"/>
    </source>
</evidence>
<dbReference type="Gene3D" id="3.40.190.10">
    <property type="entry name" value="Periplasmic binding protein-like II"/>
    <property type="match status" value="2"/>
</dbReference>
<dbReference type="PROSITE" id="PS01316">
    <property type="entry name" value="ATP_P_PHORIBOSYLTR"/>
    <property type="match status" value="1"/>
</dbReference>
<dbReference type="Proteomes" id="UP001642464">
    <property type="component" value="Unassembled WGS sequence"/>
</dbReference>
<dbReference type="InterPro" id="IPR027417">
    <property type="entry name" value="P-loop_NTPase"/>
</dbReference>
<dbReference type="InterPro" id="IPR011322">
    <property type="entry name" value="N-reg_PII-like_a/b"/>
</dbReference>
<dbReference type="HAMAP" id="MF_00079">
    <property type="entry name" value="HisG_Long"/>
    <property type="match status" value="1"/>
</dbReference>
<evidence type="ECO:0000256" key="8">
    <source>
        <dbReference type="SAM" id="MobiDB-lite"/>
    </source>
</evidence>
<evidence type="ECO:0000259" key="11">
    <source>
        <dbReference type="Pfam" id="PF08029"/>
    </source>
</evidence>
<gene>
    <name evidence="12" type="ORF">SCF082_LOCUS46859</name>
</gene>
<dbReference type="Gene3D" id="3.40.50.300">
    <property type="entry name" value="P-loop containing nucleotide triphosphate hydrolases"/>
    <property type="match status" value="1"/>
</dbReference>
<evidence type="ECO:0000259" key="9">
    <source>
        <dbReference type="Pfam" id="PF00931"/>
    </source>
</evidence>
<comment type="caution">
    <text evidence="12">The sequence shown here is derived from an EMBL/GenBank/DDBJ whole genome shotgun (WGS) entry which is preliminary data.</text>
</comment>
<dbReference type="InterPro" id="IPR036388">
    <property type="entry name" value="WH-like_DNA-bd_sf"/>
</dbReference>
<sequence>MAIKQLSPVPPLPANYAERRGLGGAVAQSLQKCLQASGLCLVHGAGGMGKTVQTCATIHQETVLSEIFPDGVAYVTVGQSPDLVHLQSQLLRAFGVFEAPTDLSDGYAKLFGALAGRKALLILDDVWDAQHLEFLVPLKGRPKSWLQNAVLITSRRVDLLGSAELLRLGELTEEEAQQLLKLEGDLPLVAKLAKLCSKSPLALSILGATGLREEERTSSKRSSIFNSFLTELTGRKEEPNAVKRCIELCSKRLSSEELELYLDLAVFPDDVLLPVGALRNIFAGRDLEALKELERLHLLGMESSGDEQLVRLHDLSLEFVKEHAVKRGMGEKKLHEEPRPPMAGYRGGGSPKYEEGQPWDKSFMPQGVMEKDTLLFAVPKKGRIHEDVMKILKGAGVDAKRPERLDVAMCKDLPIKLVFLPAADIPSYVMEGNVDIGISGSDMLEEAVFEAGYASVEDAPVEVVLKLGIGKCKLCLQAPVQLCDRPAKAFVGKRIVTSFPSLTKRFFDGLSQENHSTHIKEVSGSVEAACGLGLADAVVDLVETGTTMKAAGLDIVADVLETEALLFQQRPTEANGLETGTKADMLQLIEKRIAGYLTATKYVMIICNCHHDDLAEVCSLMPGKRSPTVTELKEDNWHSVSALVKISDSNRVMDQLAKVGAQDVLCLALSNTRM</sequence>
<dbReference type="PANTHER" id="PTHR21403:SF8">
    <property type="entry name" value="ATP PHOSPHORIBOSYLTRANSFERASE"/>
    <property type="match status" value="1"/>
</dbReference>
<dbReference type="SUPFAM" id="SSF53850">
    <property type="entry name" value="Periplasmic binding protein-like II"/>
    <property type="match status" value="1"/>
</dbReference>
<accession>A0ABP0RKR3</accession>
<dbReference type="InterPro" id="IPR002182">
    <property type="entry name" value="NB-ARC"/>
</dbReference>
<proteinExistence type="inferred from homology"/>
<feature type="region of interest" description="Disordered" evidence="8">
    <location>
        <begin position="330"/>
        <end position="356"/>
    </location>
</feature>
<evidence type="ECO:0000256" key="6">
    <source>
        <dbReference type="ARBA" id="ARBA00022679"/>
    </source>
</evidence>
<evidence type="ECO:0000256" key="1">
    <source>
        <dbReference type="ARBA" id="ARBA00000915"/>
    </source>
</evidence>
<evidence type="ECO:0000256" key="7">
    <source>
        <dbReference type="ARBA" id="ARBA00023102"/>
    </source>
</evidence>
<dbReference type="EC" id="2.4.2.17" evidence="3"/>
<dbReference type="InterPro" id="IPR001348">
    <property type="entry name" value="ATP_PRibTrfase_HisG"/>
</dbReference>
<feature type="domain" description="ATP phosphoribosyltransferase catalytic" evidence="10">
    <location>
        <begin position="422"/>
        <end position="573"/>
    </location>
</feature>
<evidence type="ECO:0000256" key="5">
    <source>
        <dbReference type="ARBA" id="ARBA00022676"/>
    </source>
</evidence>
<dbReference type="NCBIfam" id="TIGR00070">
    <property type="entry name" value="hisG"/>
    <property type="match status" value="1"/>
</dbReference>
<dbReference type="EMBL" id="CAXAMM010041573">
    <property type="protein sequence ID" value="CAK9100090.1"/>
    <property type="molecule type" value="Genomic_DNA"/>
</dbReference>
<dbReference type="Pfam" id="PF08029">
    <property type="entry name" value="HisG_C"/>
    <property type="match status" value="1"/>
</dbReference>
<keyword evidence="13" id="KW-1185">Reference proteome</keyword>
<name>A0ABP0RKR3_9DINO</name>
<dbReference type="InterPro" id="IPR013115">
    <property type="entry name" value="HisG_C"/>
</dbReference>
<evidence type="ECO:0000259" key="10">
    <source>
        <dbReference type="Pfam" id="PF01634"/>
    </source>
</evidence>
<dbReference type="NCBIfam" id="TIGR03455">
    <property type="entry name" value="HisG_C-term"/>
    <property type="match status" value="1"/>
</dbReference>
<reference evidence="12 13" key="1">
    <citation type="submission" date="2024-02" db="EMBL/GenBank/DDBJ databases">
        <authorList>
            <person name="Chen Y."/>
            <person name="Shah S."/>
            <person name="Dougan E. K."/>
            <person name="Thang M."/>
            <person name="Chan C."/>
        </authorList>
    </citation>
    <scope>NUCLEOTIDE SEQUENCE [LARGE SCALE GENOMIC DNA]</scope>
</reference>
<keyword evidence="5 12" id="KW-0328">Glycosyltransferase</keyword>
<protein>
    <recommendedName>
        <fullName evidence="3">ATP phosphoribosyltransferase</fullName>
        <ecNumber evidence="3">2.4.2.17</ecNumber>
    </recommendedName>
</protein>
<dbReference type="SUPFAM" id="SSF54913">
    <property type="entry name" value="GlnB-like"/>
    <property type="match status" value="1"/>
</dbReference>
<dbReference type="GO" id="GO:0016757">
    <property type="term" value="F:glycosyltransferase activity"/>
    <property type="evidence" value="ECO:0007669"/>
    <property type="project" value="UniProtKB-KW"/>
</dbReference>
<feature type="compositionally biased region" description="Basic and acidic residues" evidence="8">
    <location>
        <begin position="330"/>
        <end position="339"/>
    </location>
</feature>
<dbReference type="SUPFAM" id="SSF52540">
    <property type="entry name" value="P-loop containing nucleoside triphosphate hydrolases"/>
    <property type="match status" value="1"/>
</dbReference>
<dbReference type="InterPro" id="IPR020621">
    <property type="entry name" value="ATP-PRT_HisG_long"/>
</dbReference>
<keyword evidence="6" id="KW-0808">Transferase</keyword>
<dbReference type="PANTHER" id="PTHR21403">
    <property type="entry name" value="ATP PHOSPHORIBOSYLTRANSFERASE ATP-PRTASE"/>
    <property type="match status" value="1"/>
</dbReference>
<dbReference type="InterPro" id="IPR018198">
    <property type="entry name" value="ATP_PRibTrfase_CS"/>
</dbReference>
<evidence type="ECO:0000256" key="4">
    <source>
        <dbReference type="ARBA" id="ARBA00022605"/>
    </source>
</evidence>
<organism evidence="12 13">
    <name type="scientific">Durusdinium trenchii</name>
    <dbReference type="NCBI Taxonomy" id="1381693"/>
    <lineage>
        <taxon>Eukaryota</taxon>
        <taxon>Sar</taxon>
        <taxon>Alveolata</taxon>
        <taxon>Dinophyceae</taxon>
        <taxon>Suessiales</taxon>
        <taxon>Symbiodiniaceae</taxon>
        <taxon>Durusdinium</taxon>
    </lineage>
</organism>
<feature type="domain" description="NB-ARC" evidence="9">
    <location>
        <begin position="26"/>
        <end position="182"/>
    </location>
</feature>
<evidence type="ECO:0000256" key="2">
    <source>
        <dbReference type="ARBA" id="ARBA00004667"/>
    </source>
</evidence>
<keyword evidence="7" id="KW-0368">Histidine biosynthesis</keyword>
<comment type="pathway">
    <text evidence="2">Amino-acid biosynthesis; L-histidine biosynthesis; L-histidine from 5-phospho-alpha-D-ribose 1-diphosphate: step 1/9.</text>
</comment>
<comment type="catalytic activity">
    <reaction evidence="1">
        <text>1-(5-phospho-beta-D-ribosyl)-ATP + diphosphate = 5-phospho-alpha-D-ribose 1-diphosphate + ATP</text>
        <dbReference type="Rhea" id="RHEA:18473"/>
        <dbReference type="ChEBI" id="CHEBI:30616"/>
        <dbReference type="ChEBI" id="CHEBI:33019"/>
        <dbReference type="ChEBI" id="CHEBI:58017"/>
        <dbReference type="ChEBI" id="CHEBI:73183"/>
        <dbReference type="EC" id="2.4.2.17"/>
    </reaction>
</comment>
<feature type="domain" description="Histidine biosynthesis HisG C-terminal" evidence="11">
    <location>
        <begin position="599"/>
        <end position="671"/>
    </location>
</feature>
<evidence type="ECO:0000313" key="13">
    <source>
        <dbReference type="Proteomes" id="UP001642464"/>
    </source>
</evidence>
<dbReference type="Gene3D" id="3.30.70.120">
    <property type="match status" value="1"/>
</dbReference>